<dbReference type="SUPFAM" id="SSF55073">
    <property type="entry name" value="Nucleotide cyclase"/>
    <property type="match status" value="1"/>
</dbReference>
<feature type="domain" description="PAS" evidence="1">
    <location>
        <begin position="38"/>
        <end position="62"/>
    </location>
</feature>
<dbReference type="InterPro" id="IPR043128">
    <property type="entry name" value="Rev_trsase/Diguanyl_cyclase"/>
</dbReference>
<dbReference type="InterPro" id="IPR000700">
    <property type="entry name" value="PAS-assoc_C"/>
</dbReference>
<dbReference type="InterPro" id="IPR003018">
    <property type="entry name" value="GAF"/>
</dbReference>
<dbReference type="CDD" id="cd00130">
    <property type="entry name" value="PAS"/>
    <property type="match status" value="1"/>
</dbReference>
<dbReference type="InterPro" id="IPR000014">
    <property type="entry name" value="PAS"/>
</dbReference>
<dbReference type="InterPro" id="IPR052155">
    <property type="entry name" value="Biofilm_reg_signaling"/>
</dbReference>
<dbReference type="KEGG" id="panc:E2636_13480"/>
<dbReference type="SMART" id="SM00052">
    <property type="entry name" value="EAL"/>
    <property type="match status" value="1"/>
</dbReference>
<dbReference type="InterPro" id="IPR029016">
    <property type="entry name" value="GAF-like_dom_sf"/>
</dbReference>
<dbReference type="PROSITE" id="PS50883">
    <property type="entry name" value="EAL"/>
    <property type="match status" value="1"/>
</dbReference>
<protein>
    <submittedName>
        <fullName evidence="5">Phosphodiesterase</fullName>
    </submittedName>
</protein>
<dbReference type="Gene3D" id="3.20.20.450">
    <property type="entry name" value="EAL domain"/>
    <property type="match status" value="1"/>
</dbReference>
<dbReference type="InterPro" id="IPR035919">
    <property type="entry name" value="EAL_sf"/>
</dbReference>
<reference evidence="5 6" key="1">
    <citation type="submission" date="2019-03" db="EMBL/GenBank/DDBJ databases">
        <title>Complete genome sequence of Paenisporosarcina antarctica CGMCC 1.6503T.</title>
        <authorList>
            <person name="Rong J.-C."/>
            <person name="Chi N.-Y."/>
            <person name="Zhang Q.-F."/>
        </authorList>
    </citation>
    <scope>NUCLEOTIDE SEQUENCE [LARGE SCALE GENOMIC DNA]</scope>
    <source>
        <strain evidence="5 6">CGMCC 1.6503</strain>
    </source>
</reference>
<dbReference type="InterPro" id="IPR001633">
    <property type="entry name" value="EAL_dom"/>
</dbReference>
<dbReference type="Pfam" id="PF13426">
    <property type="entry name" value="PAS_9"/>
    <property type="match status" value="1"/>
</dbReference>
<dbReference type="PANTHER" id="PTHR44757">
    <property type="entry name" value="DIGUANYLATE CYCLASE DGCP"/>
    <property type="match status" value="1"/>
</dbReference>
<dbReference type="Gene3D" id="3.30.450.40">
    <property type="match status" value="1"/>
</dbReference>
<dbReference type="SUPFAM" id="SSF55781">
    <property type="entry name" value="GAF domain-like"/>
    <property type="match status" value="1"/>
</dbReference>
<feature type="domain" description="EAL" evidence="3">
    <location>
        <begin position="475"/>
        <end position="728"/>
    </location>
</feature>
<feature type="domain" description="PAC" evidence="2">
    <location>
        <begin position="88"/>
        <end position="142"/>
    </location>
</feature>
<dbReference type="Gene3D" id="3.30.450.20">
    <property type="entry name" value="PAS domain"/>
    <property type="match status" value="1"/>
</dbReference>
<dbReference type="Proteomes" id="UP000294292">
    <property type="component" value="Chromosome"/>
</dbReference>
<organism evidence="5 6">
    <name type="scientific">Paenisporosarcina antarctica</name>
    <dbReference type="NCBI Taxonomy" id="417367"/>
    <lineage>
        <taxon>Bacteria</taxon>
        <taxon>Bacillati</taxon>
        <taxon>Bacillota</taxon>
        <taxon>Bacilli</taxon>
        <taxon>Bacillales</taxon>
        <taxon>Caryophanaceae</taxon>
        <taxon>Paenisporosarcina</taxon>
    </lineage>
</organism>
<sequence>METKFPRELSKDLLFDGLCRLGDQYQTSFVVCNPQYKNNQLVYVNDKFSQLSGYSREESLGKDCRFLQGIDTNEFASNDIKQQLAKGTPIHTELLNYQKDGTPFWNELVIQPIRDEQGTLLYYIGLQIDVTRRKQTEALFDVQQEIYQGIEKGYALNVLLQKVCDVAESFFQQQTKCSIQLLNNDRLLITAAKSLPESYNQVIHGMKIGRNKGSCGTSAYLKKPVIVKDIETDPLWIDYKQTALAHGLRACWSIPILTQENKVVGTIATYFTKPSKPREVDIEFMQRLAPLISLAVKYLDHQEEVLQLAYMDADTGIPNRHYFINELKDLLAEDEPGFVAMIESSEFAHIGDVYGRAAGDDLIKQMSNRMQRICKLGDVIARFASPTLVIASLIPSSEIERYTNDMMNIVNDPFLLGEDEVFVTMKIGVTPFHGKSIDSEELIRFADTAISDAKKRAGNALSFFTVDQEEETKRKLSIANHLSHALQKNEFDVHVQPKVDLQSGKIFSFEALARWSSPELGQVPPDVFIQAAENSGKIRTLDQITLVKVLEWLQKRKKLGKQLLPVAINISTDHFFHPYFVADLRKAVKDYDIEAKYLRIEITESIGMVDFELAKTIFEQLKLAGFESSIDDFGMGFSSLSYLQQLPVSEIKIDRSFISNIDSGGTLAIVRTIVQLATNLNMESIAEGIETADQLSILSAIGCKRGQGFYFYKPMPFDEMDKILDKQEQ</sequence>
<dbReference type="InterPro" id="IPR035965">
    <property type="entry name" value="PAS-like_dom_sf"/>
</dbReference>
<dbReference type="SUPFAM" id="SSF141868">
    <property type="entry name" value="EAL domain-like"/>
    <property type="match status" value="1"/>
</dbReference>
<dbReference type="InterPro" id="IPR000160">
    <property type="entry name" value="GGDEF_dom"/>
</dbReference>
<dbReference type="EMBL" id="CP038015">
    <property type="protein sequence ID" value="QBP42095.1"/>
    <property type="molecule type" value="Genomic_DNA"/>
</dbReference>
<dbReference type="SMART" id="SM00065">
    <property type="entry name" value="GAF"/>
    <property type="match status" value="1"/>
</dbReference>
<dbReference type="SUPFAM" id="SSF55785">
    <property type="entry name" value="PYP-like sensor domain (PAS domain)"/>
    <property type="match status" value="1"/>
</dbReference>
<dbReference type="NCBIfam" id="TIGR00229">
    <property type="entry name" value="sensory_box"/>
    <property type="match status" value="1"/>
</dbReference>
<dbReference type="RefSeq" id="WP_134210660.1">
    <property type="nucleotide sequence ID" value="NZ_CP038015.1"/>
</dbReference>
<dbReference type="NCBIfam" id="TIGR00254">
    <property type="entry name" value="GGDEF"/>
    <property type="match status" value="1"/>
</dbReference>
<feature type="domain" description="GGDEF" evidence="4">
    <location>
        <begin position="335"/>
        <end position="466"/>
    </location>
</feature>
<dbReference type="PANTHER" id="PTHR44757:SF2">
    <property type="entry name" value="BIOFILM ARCHITECTURE MAINTENANCE PROTEIN MBAA"/>
    <property type="match status" value="1"/>
</dbReference>
<gene>
    <name evidence="5" type="ORF">E2636_13480</name>
</gene>
<dbReference type="InterPro" id="IPR029787">
    <property type="entry name" value="Nucleotide_cyclase"/>
</dbReference>
<dbReference type="CDD" id="cd01948">
    <property type="entry name" value="EAL"/>
    <property type="match status" value="1"/>
</dbReference>
<dbReference type="SMART" id="SM00267">
    <property type="entry name" value="GGDEF"/>
    <property type="match status" value="1"/>
</dbReference>
<dbReference type="PROSITE" id="PS50112">
    <property type="entry name" value="PAS"/>
    <property type="match status" value="1"/>
</dbReference>
<dbReference type="OrthoDB" id="2624050at2"/>
<dbReference type="PROSITE" id="PS50113">
    <property type="entry name" value="PAC"/>
    <property type="match status" value="1"/>
</dbReference>
<dbReference type="SMART" id="SM00086">
    <property type="entry name" value="PAC"/>
    <property type="match status" value="1"/>
</dbReference>
<evidence type="ECO:0000313" key="6">
    <source>
        <dbReference type="Proteomes" id="UP000294292"/>
    </source>
</evidence>
<dbReference type="AlphaFoldDB" id="A0A4V1ANA5"/>
<name>A0A4V1ANA5_9BACL</name>
<evidence type="ECO:0000259" key="4">
    <source>
        <dbReference type="PROSITE" id="PS50887"/>
    </source>
</evidence>
<dbReference type="CDD" id="cd01949">
    <property type="entry name" value="GGDEF"/>
    <property type="match status" value="1"/>
</dbReference>
<evidence type="ECO:0000259" key="2">
    <source>
        <dbReference type="PROSITE" id="PS50113"/>
    </source>
</evidence>
<dbReference type="InterPro" id="IPR001610">
    <property type="entry name" value="PAC"/>
</dbReference>
<dbReference type="Pfam" id="PF13185">
    <property type="entry name" value="GAF_2"/>
    <property type="match status" value="1"/>
</dbReference>
<accession>A0A4V1ANA5</accession>
<evidence type="ECO:0000259" key="3">
    <source>
        <dbReference type="PROSITE" id="PS50883"/>
    </source>
</evidence>
<proteinExistence type="predicted"/>
<keyword evidence="6" id="KW-1185">Reference proteome</keyword>
<dbReference type="Pfam" id="PF00990">
    <property type="entry name" value="GGDEF"/>
    <property type="match status" value="1"/>
</dbReference>
<dbReference type="Pfam" id="PF00563">
    <property type="entry name" value="EAL"/>
    <property type="match status" value="1"/>
</dbReference>
<evidence type="ECO:0000259" key="1">
    <source>
        <dbReference type="PROSITE" id="PS50112"/>
    </source>
</evidence>
<dbReference type="PROSITE" id="PS50887">
    <property type="entry name" value="GGDEF"/>
    <property type="match status" value="1"/>
</dbReference>
<dbReference type="Gene3D" id="3.30.70.270">
    <property type="match status" value="1"/>
</dbReference>
<evidence type="ECO:0000313" key="5">
    <source>
        <dbReference type="EMBL" id="QBP42095.1"/>
    </source>
</evidence>